<dbReference type="PANTHER" id="PTHR24421">
    <property type="entry name" value="NITRATE/NITRITE SENSOR PROTEIN NARX-RELATED"/>
    <property type="match status" value="1"/>
</dbReference>
<feature type="domain" description="Histidine kinase/HSP90-like ATPase" evidence="7">
    <location>
        <begin position="4"/>
        <end position="96"/>
    </location>
</feature>
<keyword evidence="3" id="KW-0808">Transferase</keyword>
<name>A0A4R0IWY2_9ACTN</name>
<dbReference type="InterPro" id="IPR003594">
    <property type="entry name" value="HATPase_dom"/>
</dbReference>
<evidence type="ECO:0000256" key="6">
    <source>
        <dbReference type="SAM" id="MobiDB-lite"/>
    </source>
</evidence>
<evidence type="ECO:0000313" key="8">
    <source>
        <dbReference type="EMBL" id="TCC37410.1"/>
    </source>
</evidence>
<dbReference type="InterPro" id="IPR036890">
    <property type="entry name" value="HATPase_C_sf"/>
</dbReference>
<evidence type="ECO:0000313" key="9">
    <source>
        <dbReference type="Proteomes" id="UP000293342"/>
    </source>
</evidence>
<evidence type="ECO:0000259" key="7">
    <source>
        <dbReference type="Pfam" id="PF02518"/>
    </source>
</evidence>
<protein>
    <recommendedName>
        <fullName evidence="2">histidine kinase</fullName>
        <ecNumber evidence="2">2.7.13.3</ecNumber>
    </recommendedName>
</protein>
<keyword evidence="5" id="KW-0902">Two-component regulatory system</keyword>
<dbReference type="Pfam" id="PF02518">
    <property type="entry name" value="HATPase_c"/>
    <property type="match status" value="1"/>
</dbReference>
<dbReference type="CDD" id="cd16917">
    <property type="entry name" value="HATPase_UhpB-NarQ-NarX-like"/>
    <property type="match status" value="1"/>
</dbReference>
<keyword evidence="9" id="KW-1185">Reference proteome</keyword>
<sequence length="100" mass="10404">MVAHRVVQEALTNALKHAHGSSTAVDVRYDDREITLEISTAGTGPEPALVGAGPRSPGGSGRGLVGLRERANALGGEFDADREADGRFVVRARIPTGSRA</sequence>
<evidence type="ECO:0000256" key="1">
    <source>
        <dbReference type="ARBA" id="ARBA00000085"/>
    </source>
</evidence>
<organism evidence="8 9">
    <name type="scientific">Kribbella capetownensis</name>
    <dbReference type="NCBI Taxonomy" id="1572659"/>
    <lineage>
        <taxon>Bacteria</taxon>
        <taxon>Bacillati</taxon>
        <taxon>Actinomycetota</taxon>
        <taxon>Actinomycetes</taxon>
        <taxon>Propionibacteriales</taxon>
        <taxon>Kribbellaceae</taxon>
        <taxon>Kribbella</taxon>
    </lineage>
</organism>
<dbReference type="Proteomes" id="UP000293342">
    <property type="component" value="Unassembled WGS sequence"/>
</dbReference>
<comment type="catalytic activity">
    <reaction evidence="1">
        <text>ATP + protein L-histidine = ADP + protein N-phospho-L-histidine.</text>
        <dbReference type="EC" id="2.7.13.3"/>
    </reaction>
</comment>
<dbReference type="OrthoDB" id="227596at2"/>
<dbReference type="GO" id="GO:0000160">
    <property type="term" value="P:phosphorelay signal transduction system"/>
    <property type="evidence" value="ECO:0007669"/>
    <property type="project" value="UniProtKB-KW"/>
</dbReference>
<dbReference type="EMBL" id="SJKD01000015">
    <property type="protein sequence ID" value="TCC37410.1"/>
    <property type="molecule type" value="Genomic_DNA"/>
</dbReference>
<reference evidence="8 9" key="1">
    <citation type="submission" date="2019-02" db="EMBL/GenBank/DDBJ databases">
        <title>Kribbella capetownensis sp. nov. and Kribbella speibonae sp. nov., isolated from soil.</title>
        <authorList>
            <person name="Curtis S.M."/>
            <person name="Norton I."/>
            <person name="Everest G.J."/>
            <person name="Meyers P.R."/>
        </authorList>
    </citation>
    <scope>NUCLEOTIDE SEQUENCE [LARGE SCALE GENOMIC DNA]</scope>
    <source>
        <strain evidence="8 9">YM53</strain>
    </source>
</reference>
<evidence type="ECO:0000256" key="4">
    <source>
        <dbReference type="ARBA" id="ARBA00022777"/>
    </source>
</evidence>
<evidence type="ECO:0000256" key="3">
    <source>
        <dbReference type="ARBA" id="ARBA00022679"/>
    </source>
</evidence>
<dbReference type="SUPFAM" id="SSF55874">
    <property type="entry name" value="ATPase domain of HSP90 chaperone/DNA topoisomerase II/histidine kinase"/>
    <property type="match status" value="1"/>
</dbReference>
<dbReference type="GO" id="GO:0004673">
    <property type="term" value="F:protein histidine kinase activity"/>
    <property type="evidence" value="ECO:0007669"/>
    <property type="project" value="UniProtKB-EC"/>
</dbReference>
<dbReference type="PANTHER" id="PTHR24421:SF10">
    <property type="entry name" value="NITRATE_NITRITE SENSOR PROTEIN NARQ"/>
    <property type="match status" value="1"/>
</dbReference>
<gene>
    <name evidence="8" type="ORF">E0H75_40370</name>
</gene>
<dbReference type="InterPro" id="IPR050482">
    <property type="entry name" value="Sensor_HK_TwoCompSys"/>
</dbReference>
<accession>A0A4R0IWY2</accession>
<dbReference type="AlphaFoldDB" id="A0A4R0IWY2"/>
<keyword evidence="4" id="KW-0418">Kinase</keyword>
<evidence type="ECO:0000256" key="5">
    <source>
        <dbReference type="ARBA" id="ARBA00023012"/>
    </source>
</evidence>
<feature type="region of interest" description="Disordered" evidence="6">
    <location>
        <begin position="40"/>
        <end position="63"/>
    </location>
</feature>
<comment type="caution">
    <text evidence="8">The sequence shown here is derived from an EMBL/GenBank/DDBJ whole genome shotgun (WGS) entry which is preliminary data.</text>
</comment>
<dbReference type="Gene3D" id="3.30.565.10">
    <property type="entry name" value="Histidine kinase-like ATPase, C-terminal domain"/>
    <property type="match status" value="1"/>
</dbReference>
<dbReference type="EC" id="2.7.13.3" evidence="2"/>
<proteinExistence type="predicted"/>
<evidence type="ECO:0000256" key="2">
    <source>
        <dbReference type="ARBA" id="ARBA00012438"/>
    </source>
</evidence>